<name>A0A1G8AT82_9BACI</name>
<dbReference type="STRING" id="568899.SAMN05192534_1036"/>
<evidence type="ECO:0000313" key="3">
    <source>
        <dbReference type="Proteomes" id="UP000199163"/>
    </source>
</evidence>
<keyword evidence="1" id="KW-1133">Transmembrane helix</keyword>
<proteinExistence type="predicted"/>
<keyword evidence="1" id="KW-0472">Membrane</keyword>
<evidence type="ECO:0000313" key="2">
    <source>
        <dbReference type="EMBL" id="SDH24064.1"/>
    </source>
</evidence>
<dbReference type="RefSeq" id="WP_091271567.1">
    <property type="nucleotide sequence ID" value="NZ_FNDK01000003.1"/>
</dbReference>
<reference evidence="3" key="1">
    <citation type="submission" date="2016-10" db="EMBL/GenBank/DDBJ databases">
        <authorList>
            <person name="Varghese N."/>
            <person name="Submissions S."/>
        </authorList>
    </citation>
    <scope>NUCLEOTIDE SEQUENCE [LARGE SCALE GENOMIC DNA]</scope>
    <source>
        <strain evidence="3">DSM 21632</strain>
    </source>
</reference>
<sequence>MHKIGGLGVVGFDDDSRTDAVHTELCRCCLVLLDSRCVKKAGGALLFRSNGLHMLLTLARVVTLFILVSYWIV</sequence>
<protein>
    <submittedName>
        <fullName evidence="2">Uncharacterized protein</fullName>
    </submittedName>
</protein>
<feature type="transmembrane region" description="Helical" evidence="1">
    <location>
        <begin position="52"/>
        <end position="72"/>
    </location>
</feature>
<evidence type="ECO:0000256" key="1">
    <source>
        <dbReference type="SAM" id="Phobius"/>
    </source>
</evidence>
<keyword evidence="3" id="KW-1185">Reference proteome</keyword>
<dbReference type="EMBL" id="FNDK01000003">
    <property type="protein sequence ID" value="SDH24064.1"/>
    <property type="molecule type" value="Genomic_DNA"/>
</dbReference>
<accession>A0A1G8AT82</accession>
<dbReference type="AlphaFoldDB" id="A0A1G8AT82"/>
<gene>
    <name evidence="2" type="ORF">SAMN05192534_1036</name>
</gene>
<organism evidence="2 3">
    <name type="scientific">Alteribacillus persepolensis</name>
    <dbReference type="NCBI Taxonomy" id="568899"/>
    <lineage>
        <taxon>Bacteria</taxon>
        <taxon>Bacillati</taxon>
        <taxon>Bacillota</taxon>
        <taxon>Bacilli</taxon>
        <taxon>Bacillales</taxon>
        <taxon>Bacillaceae</taxon>
        <taxon>Alteribacillus</taxon>
    </lineage>
</organism>
<keyword evidence="1" id="KW-0812">Transmembrane</keyword>
<dbReference type="Proteomes" id="UP000199163">
    <property type="component" value="Unassembled WGS sequence"/>
</dbReference>